<evidence type="ECO:0000256" key="7">
    <source>
        <dbReference type="SAM" id="MobiDB-lite"/>
    </source>
</evidence>
<keyword evidence="4" id="KW-0378">Hydrolase</keyword>
<evidence type="ECO:0000256" key="4">
    <source>
        <dbReference type="ARBA" id="ARBA00022801"/>
    </source>
</evidence>
<evidence type="ECO:0000313" key="10">
    <source>
        <dbReference type="Proteomes" id="UP000026962"/>
    </source>
</evidence>
<dbReference type="GO" id="GO:0015937">
    <property type="term" value="P:coenzyme A biosynthetic process"/>
    <property type="evidence" value="ECO:0007669"/>
    <property type="project" value="UniProtKB-ARBA"/>
</dbReference>
<accession>A0A0E0LUE7</accession>
<dbReference type="GO" id="GO:0006637">
    <property type="term" value="P:acyl-CoA metabolic process"/>
    <property type="evidence" value="ECO:0007669"/>
    <property type="project" value="UniProtKB-ARBA"/>
</dbReference>
<reference evidence="9" key="2">
    <citation type="submission" date="2018-05" db="EMBL/GenBank/DDBJ databases">
        <title>OpunRS2 (Oryza punctata Reference Sequence Version 2).</title>
        <authorList>
            <person name="Zhang J."/>
            <person name="Kudrna D."/>
            <person name="Lee S."/>
            <person name="Talag J."/>
            <person name="Welchert J."/>
            <person name="Wing R.A."/>
        </authorList>
    </citation>
    <scope>NUCLEOTIDE SEQUENCE [LARGE SCALE GENOMIC DNA]</scope>
</reference>
<evidence type="ECO:0000313" key="9">
    <source>
        <dbReference type="EnsemblPlants" id="OPUNC08G11790.1"/>
    </source>
</evidence>
<dbReference type="InterPro" id="IPR015797">
    <property type="entry name" value="NUDIX_hydrolase-like_dom_sf"/>
</dbReference>
<comment type="cofactor">
    <cofactor evidence="1">
        <name>Mn(2+)</name>
        <dbReference type="ChEBI" id="CHEBI:29035"/>
    </cofactor>
</comment>
<evidence type="ECO:0000256" key="5">
    <source>
        <dbReference type="ARBA" id="ARBA00022842"/>
    </source>
</evidence>
<sequence length="444" mass="49020">MTISLSHPSPNASMEEDPGGDIETLIQRLRLHRPRPSPYAAVAPSPAAAGASGEPLFQPRRAAVLVCLFRGGAGELRVLLTKRSSKLSTHSGEVALPGGKAEEGDADDAATALREAQEEIGLDSALVTVVASLEHFLSKHLLIVVPVIGILSDIQAFKPVINVDEVDTIFDVPLEMFLKDEKRTSEEREWMGQEFTIHYFNYEKGSEKYVIWGLTAGILIHTASVVFQRPPDFPEQRVQFNLPNCIPAATRLSLVKSAIQLAELQLQLLPLLELELSQTVSAPSKLGVELGEVALPGGKAEEGDADDAATALREAKEEIGLDPSLVTVVASLEHFLSKHLLVVVPIVGILSDIEAFKPVLNVDEVDDIFDVPLEMFLKDENRTSEEREKMGQTFTIHYFNYEKENQKYLIWGLTARILIHAASVVYQRPPDFPERRVHFNLPKF</sequence>
<dbReference type="GO" id="GO:0015938">
    <property type="term" value="P:coenzyme A catabolic process"/>
    <property type="evidence" value="ECO:0007669"/>
    <property type="project" value="TreeGrafter"/>
</dbReference>
<dbReference type="PANTHER" id="PTHR12992:SF24">
    <property type="entry name" value="PEROXISOMAL COENZYME A DIPHOSPHATASE NUDT7"/>
    <property type="match status" value="1"/>
</dbReference>
<dbReference type="PROSITE" id="PS51462">
    <property type="entry name" value="NUDIX"/>
    <property type="match status" value="2"/>
</dbReference>
<dbReference type="PANTHER" id="PTHR12992">
    <property type="entry name" value="NUDIX HYDROLASE"/>
    <property type="match status" value="1"/>
</dbReference>
<keyword evidence="10" id="KW-1185">Reference proteome</keyword>
<feature type="domain" description="Nudix hydrolase" evidence="8">
    <location>
        <begin position="235"/>
        <end position="396"/>
    </location>
</feature>
<feature type="domain" description="Nudix hydrolase" evidence="8">
    <location>
        <begin position="59"/>
        <end position="215"/>
    </location>
</feature>
<dbReference type="Gene3D" id="3.90.79.10">
    <property type="entry name" value="Nucleoside Triphosphate Pyrophosphohydrolase"/>
    <property type="match status" value="2"/>
</dbReference>
<feature type="region of interest" description="Disordered" evidence="7">
    <location>
        <begin position="1"/>
        <end position="20"/>
    </location>
</feature>
<evidence type="ECO:0000256" key="1">
    <source>
        <dbReference type="ARBA" id="ARBA00001936"/>
    </source>
</evidence>
<dbReference type="Pfam" id="PF00293">
    <property type="entry name" value="NUDIX"/>
    <property type="match status" value="2"/>
</dbReference>
<dbReference type="InterPro" id="IPR000086">
    <property type="entry name" value="NUDIX_hydrolase_dom"/>
</dbReference>
<dbReference type="CDD" id="cd03426">
    <property type="entry name" value="NUDIX_CoAse_Nudt7"/>
    <property type="match status" value="2"/>
</dbReference>
<keyword evidence="6" id="KW-0464">Manganese</keyword>
<proteinExistence type="predicted"/>
<dbReference type="EnsemblPlants" id="OPUNC08G11790.1">
    <property type="protein sequence ID" value="OPUNC08G11790.1"/>
    <property type="gene ID" value="OPUNC08G11790"/>
</dbReference>
<dbReference type="InterPro" id="IPR045121">
    <property type="entry name" value="CoAse"/>
</dbReference>
<dbReference type="STRING" id="4537.A0A0E0LUE7"/>
<dbReference type="GO" id="GO:0008893">
    <property type="term" value="F:guanosine-3',5'-bis(diphosphate) 3'-diphosphatase activity"/>
    <property type="evidence" value="ECO:0007669"/>
    <property type="project" value="UniProtKB-ARBA"/>
</dbReference>
<evidence type="ECO:0000256" key="6">
    <source>
        <dbReference type="ARBA" id="ARBA00023211"/>
    </source>
</evidence>
<dbReference type="GO" id="GO:0005737">
    <property type="term" value="C:cytoplasm"/>
    <property type="evidence" value="ECO:0007669"/>
    <property type="project" value="UniProtKB-ARBA"/>
</dbReference>
<name>A0A0E0LUE7_ORYPU</name>
<dbReference type="eggNOG" id="KOG3069">
    <property type="taxonomic scope" value="Eukaryota"/>
</dbReference>
<protein>
    <recommendedName>
        <fullName evidence="8">Nudix hydrolase domain-containing protein</fullName>
    </recommendedName>
</protein>
<keyword evidence="3" id="KW-0479">Metal-binding</keyword>
<dbReference type="GO" id="GO:0046872">
    <property type="term" value="F:metal ion binding"/>
    <property type="evidence" value="ECO:0007669"/>
    <property type="project" value="UniProtKB-KW"/>
</dbReference>
<dbReference type="FunFam" id="3.90.79.10:FF:000036">
    <property type="entry name" value="Nudix hydrolase 11"/>
    <property type="match status" value="2"/>
</dbReference>
<evidence type="ECO:0000259" key="8">
    <source>
        <dbReference type="PROSITE" id="PS51462"/>
    </source>
</evidence>
<dbReference type="AlphaFoldDB" id="A0A0E0LUE7"/>
<comment type="cofactor">
    <cofactor evidence="2">
        <name>Mg(2+)</name>
        <dbReference type="ChEBI" id="CHEBI:18420"/>
    </cofactor>
</comment>
<keyword evidence="5" id="KW-0460">Magnesium</keyword>
<organism evidence="9">
    <name type="scientific">Oryza punctata</name>
    <name type="common">Red rice</name>
    <dbReference type="NCBI Taxonomy" id="4537"/>
    <lineage>
        <taxon>Eukaryota</taxon>
        <taxon>Viridiplantae</taxon>
        <taxon>Streptophyta</taxon>
        <taxon>Embryophyta</taxon>
        <taxon>Tracheophyta</taxon>
        <taxon>Spermatophyta</taxon>
        <taxon>Magnoliopsida</taxon>
        <taxon>Liliopsida</taxon>
        <taxon>Poales</taxon>
        <taxon>Poaceae</taxon>
        <taxon>BOP clade</taxon>
        <taxon>Oryzoideae</taxon>
        <taxon>Oryzeae</taxon>
        <taxon>Oryzinae</taxon>
        <taxon>Oryza</taxon>
    </lineage>
</organism>
<dbReference type="SUPFAM" id="SSF55811">
    <property type="entry name" value="Nudix"/>
    <property type="match status" value="2"/>
</dbReference>
<dbReference type="Proteomes" id="UP000026962">
    <property type="component" value="Chromosome 8"/>
</dbReference>
<dbReference type="Gramene" id="OPUNC08G11790.1">
    <property type="protein sequence ID" value="OPUNC08G11790.1"/>
    <property type="gene ID" value="OPUNC08G11790"/>
</dbReference>
<dbReference type="GO" id="GO:0010945">
    <property type="term" value="F:coenzyme A diphosphatase activity"/>
    <property type="evidence" value="ECO:0007669"/>
    <property type="project" value="InterPro"/>
</dbReference>
<evidence type="ECO:0000256" key="3">
    <source>
        <dbReference type="ARBA" id="ARBA00022723"/>
    </source>
</evidence>
<feature type="compositionally biased region" description="Polar residues" evidence="7">
    <location>
        <begin position="1"/>
        <end position="12"/>
    </location>
</feature>
<evidence type="ECO:0000256" key="2">
    <source>
        <dbReference type="ARBA" id="ARBA00001946"/>
    </source>
</evidence>
<reference evidence="9" key="1">
    <citation type="submission" date="2015-04" db="UniProtKB">
        <authorList>
            <consortium name="EnsemblPlants"/>
        </authorList>
    </citation>
    <scope>IDENTIFICATION</scope>
</reference>